<dbReference type="PANTHER" id="PTHR31102:SF1">
    <property type="entry name" value="CATION_H+ EXCHANGER DOMAIN-CONTAINING PROTEIN"/>
    <property type="match status" value="1"/>
</dbReference>
<evidence type="ECO:0000256" key="5">
    <source>
        <dbReference type="ARBA" id="ARBA00023136"/>
    </source>
</evidence>
<feature type="transmembrane region" description="Helical" evidence="6">
    <location>
        <begin position="331"/>
        <end position="350"/>
    </location>
</feature>
<evidence type="ECO:0000256" key="3">
    <source>
        <dbReference type="ARBA" id="ARBA00022692"/>
    </source>
</evidence>
<feature type="transmembrane region" description="Helical" evidence="6">
    <location>
        <begin position="295"/>
        <end position="319"/>
    </location>
</feature>
<keyword evidence="5 6" id="KW-0472">Membrane</keyword>
<dbReference type="Pfam" id="PF00999">
    <property type="entry name" value="Na_H_Exchanger"/>
    <property type="match status" value="1"/>
</dbReference>
<dbReference type="InterPro" id="IPR006153">
    <property type="entry name" value="Cation/H_exchanger_TM"/>
</dbReference>
<keyword evidence="4 6" id="KW-1133">Transmembrane helix</keyword>
<reference evidence="8" key="1">
    <citation type="journal article" date="2019" name="bioRxiv">
        <title>The Genome of the Zebra Mussel, Dreissena polymorpha: A Resource for Invasive Species Research.</title>
        <authorList>
            <person name="McCartney M.A."/>
            <person name="Auch B."/>
            <person name="Kono T."/>
            <person name="Mallez S."/>
            <person name="Zhang Y."/>
            <person name="Obille A."/>
            <person name="Becker A."/>
            <person name="Abrahante J.E."/>
            <person name="Garbe J."/>
            <person name="Badalamenti J.P."/>
            <person name="Herman A."/>
            <person name="Mangelson H."/>
            <person name="Liachko I."/>
            <person name="Sullivan S."/>
            <person name="Sone E.D."/>
            <person name="Koren S."/>
            <person name="Silverstein K.A.T."/>
            <person name="Beckman K.B."/>
            <person name="Gohl D.M."/>
        </authorList>
    </citation>
    <scope>NUCLEOTIDE SEQUENCE</scope>
    <source>
        <strain evidence="8">Duluth1</strain>
        <tissue evidence="8">Whole animal</tissue>
    </source>
</reference>
<gene>
    <name evidence="8" type="ORF">DPMN_026780</name>
</gene>
<comment type="similarity">
    <text evidence="2">Belongs to the monovalent cation:proton antiporter 1 (CPA1) transporter (TC 2.A.36) family.</text>
</comment>
<reference evidence="8" key="2">
    <citation type="submission" date="2020-11" db="EMBL/GenBank/DDBJ databases">
        <authorList>
            <person name="McCartney M.A."/>
            <person name="Auch B."/>
            <person name="Kono T."/>
            <person name="Mallez S."/>
            <person name="Becker A."/>
            <person name="Gohl D.M."/>
            <person name="Silverstein K.A.T."/>
            <person name="Koren S."/>
            <person name="Bechman K.B."/>
            <person name="Herman A."/>
            <person name="Abrahante J.E."/>
            <person name="Garbe J."/>
        </authorList>
    </citation>
    <scope>NUCLEOTIDE SEQUENCE</scope>
    <source>
        <strain evidence="8">Duluth1</strain>
        <tissue evidence="8">Whole animal</tissue>
    </source>
</reference>
<evidence type="ECO:0000256" key="6">
    <source>
        <dbReference type="SAM" id="Phobius"/>
    </source>
</evidence>
<evidence type="ECO:0000313" key="9">
    <source>
        <dbReference type="Proteomes" id="UP000828390"/>
    </source>
</evidence>
<comment type="caution">
    <text evidence="8">The sequence shown here is derived from an EMBL/GenBank/DDBJ whole genome shotgun (WGS) entry which is preliminary data.</text>
</comment>
<feature type="transmembrane region" description="Helical" evidence="6">
    <location>
        <begin position="481"/>
        <end position="502"/>
    </location>
</feature>
<dbReference type="AlphaFoldDB" id="A0A9D4LRX7"/>
<dbReference type="PANTHER" id="PTHR31102">
    <property type="match status" value="1"/>
</dbReference>
<feature type="domain" description="Cation/H+ exchanger transmembrane" evidence="7">
    <location>
        <begin position="154"/>
        <end position="530"/>
    </location>
</feature>
<keyword evidence="3 6" id="KW-0812">Transmembrane</keyword>
<dbReference type="EMBL" id="JAIWYP010000002">
    <property type="protein sequence ID" value="KAH3863780.1"/>
    <property type="molecule type" value="Genomic_DNA"/>
</dbReference>
<dbReference type="GO" id="GO:1902600">
    <property type="term" value="P:proton transmembrane transport"/>
    <property type="evidence" value="ECO:0007669"/>
    <property type="project" value="InterPro"/>
</dbReference>
<dbReference type="Proteomes" id="UP000828390">
    <property type="component" value="Unassembled WGS sequence"/>
</dbReference>
<evidence type="ECO:0000256" key="4">
    <source>
        <dbReference type="ARBA" id="ARBA00022989"/>
    </source>
</evidence>
<keyword evidence="9" id="KW-1185">Reference proteome</keyword>
<feature type="transmembrane region" description="Helical" evidence="6">
    <location>
        <begin position="255"/>
        <end position="274"/>
    </location>
</feature>
<comment type="subcellular location">
    <subcellularLocation>
        <location evidence="1">Membrane</location>
        <topology evidence="1">Multi-pass membrane protein</topology>
    </subcellularLocation>
</comment>
<feature type="transmembrane region" description="Helical" evidence="6">
    <location>
        <begin position="522"/>
        <end position="544"/>
    </location>
</feature>
<feature type="transmembrane region" description="Helical" evidence="6">
    <location>
        <begin position="145"/>
        <end position="178"/>
    </location>
</feature>
<feature type="transmembrane region" description="Helical" evidence="6">
    <location>
        <begin position="228"/>
        <end position="249"/>
    </location>
</feature>
<dbReference type="OrthoDB" id="423807at2759"/>
<protein>
    <recommendedName>
        <fullName evidence="7">Cation/H+ exchanger transmembrane domain-containing protein</fullName>
    </recommendedName>
</protein>
<sequence>MLKMEKGNGIRLKYVISDTKEKAGSNPNCPVVVEMIEESQSTFELSKQLNRENGTSNGTLTENSASNGKFRNGIARVKSCVSQCLTSHNPLPENPSLRQRVCHAFRLPPHGHIAVYIRFAVICLQIWAALYCFSHREALPGGNLFSLFILFFSCAVGGCLISFVNLPPLLGMLILGLMLRNVPGIKYIGEHIDAKWSGTLRKVASTVILTRAGLGFDLAKLRNMWLTVVRLAVLPCTAEIVTVGVVSHFLVGFPWVWSMMLGCVLGALSTAVTVPSLVNLQDRKYGVTKGIPTMLLSVGGIDTVMCVTSISVLMGIIFSSGDNPALTIAKGPLGIVAGIAYGFVAGMFLWYIPSGDGPKRVFFRYVMLLSAGLIVLFGSSEIGLKSAGPIGCLTTATIASYKWRQGREPGEKDAIAGVMALTWMIIQHFLFGLIGAAVNIANIKSETVGLGIATLAIGLVARSLVSITGTMGMGFNWKERLFVMLTWLAKATVQAAFGGLALDNVRESHDPDGSQLKYATDILTISVLAIIICAPVGSTCIAVFGPKFLVQGDQGEVEEEEVKKETKIEKEALPAVEVVVDLASGKNSVRSSSHASLASTSFQSELSSVLRRQSKADIIGFDNPAFDSITKVRQQDNMEKLIDYVVDTKVELHDDVFEDNRKESTIDRKQRHVVIADVSNASKGNGIDLKRHYTIIAKNQFKTILRIGPSDRCNINCFESEQIKWN</sequence>
<evidence type="ECO:0000259" key="7">
    <source>
        <dbReference type="Pfam" id="PF00999"/>
    </source>
</evidence>
<evidence type="ECO:0000256" key="2">
    <source>
        <dbReference type="ARBA" id="ARBA00007367"/>
    </source>
</evidence>
<organism evidence="8 9">
    <name type="scientific">Dreissena polymorpha</name>
    <name type="common">Zebra mussel</name>
    <name type="synonym">Mytilus polymorpha</name>
    <dbReference type="NCBI Taxonomy" id="45954"/>
    <lineage>
        <taxon>Eukaryota</taxon>
        <taxon>Metazoa</taxon>
        <taxon>Spiralia</taxon>
        <taxon>Lophotrochozoa</taxon>
        <taxon>Mollusca</taxon>
        <taxon>Bivalvia</taxon>
        <taxon>Autobranchia</taxon>
        <taxon>Heteroconchia</taxon>
        <taxon>Euheterodonta</taxon>
        <taxon>Imparidentia</taxon>
        <taxon>Neoheterodontei</taxon>
        <taxon>Myida</taxon>
        <taxon>Dreissenoidea</taxon>
        <taxon>Dreissenidae</taxon>
        <taxon>Dreissena</taxon>
    </lineage>
</organism>
<dbReference type="InterPro" id="IPR051843">
    <property type="entry name" value="CPA1_transporter"/>
</dbReference>
<name>A0A9D4LRX7_DREPO</name>
<evidence type="ECO:0000313" key="8">
    <source>
        <dbReference type="EMBL" id="KAH3863780.1"/>
    </source>
</evidence>
<accession>A0A9D4LRX7</accession>
<proteinExistence type="inferred from homology"/>
<dbReference type="GO" id="GO:0016020">
    <property type="term" value="C:membrane"/>
    <property type="evidence" value="ECO:0007669"/>
    <property type="project" value="UniProtKB-SubCell"/>
</dbReference>
<feature type="transmembrane region" description="Helical" evidence="6">
    <location>
        <begin position="115"/>
        <end position="133"/>
    </location>
</feature>
<dbReference type="GO" id="GO:0015297">
    <property type="term" value="F:antiporter activity"/>
    <property type="evidence" value="ECO:0007669"/>
    <property type="project" value="InterPro"/>
</dbReference>
<feature type="transmembrane region" description="Helical" evidence="6">
    <location>
        <begin position="362"/>
        <end position="380"/>
    </location>
</feature>
<feature type="transmembrane region" description="Helical" evidence="6">
    <location>
        <begin position="447"/>
        <end position="469"/>
    </location>
</feature>
<feature type="transmembrane region" description="Helical" evidence="6">
    <location>
        <begin position="415"/>
        <end position="441"/>
    </location>
</feature>
<evidence type="ECO:0000256" key="1">
    <source>
        <dbReference type="ARBA" id="ARBA00004141"/>
    </source>
</evidence>